<evidence type="ECO:0000256" key="3">
    <source>
        <dbReference type="SAM" id="SignalP"/>
    </source>
</evidence>
<sequence>MAIIILIFLAFGEEAYVGADSVGGFITLMLIYGICNIPLMYLFTFVFRVPSLAFYTFARGFYDMSLRYAIRNLQLDKFFNTDLFGWDMLGGKITLLLVEAVIFFGGVLLVEYKSATCRCGCRRKKGAGGAIVDSGDEVRMDPDVMEERLRVYRVSVFSYSRVFCSYLRADGDRSDCYDPRSRQKRRPRADSGGKGFIQGKTKKTDVLACPLQRICMVLLLLEKSWSMVCDRCSGLHADR</sequence>
<feature type="signal peptide" evidence="3">
    <location>
        <begin position="1"/>
        <end position="19"/>
    </location>
</feature>
<evidence type="ECO:0008006" key="6">
    <source>
        <dbReference type="Google" id="ProtNLM"/>
    </source>
</evidence>
<keyword evidence="2" id="KW-0812">Transmembrane</keyword>
<keyword evidence="2" id="KW-0472">Membrane</keyword>
<keyword evidence="3" id="KW-0732">Signal</keyword>
<dbReference type="EMBL" id="UYRU01108796">
    <property type="protein sequence ID" value="VDN43698.1"/>
    <property type="molecule type" value="Genomic_DNA"/>
</dbReference>
<accession>A0A3P7P4G0</accession>
<keyword evidence="2" id="KW-1133">Transmembrane helix</keyword>
<evidence type="ECO:0000256" key="2">
    <source>
        <dbReference type="SAM" id="Phobius"/>
    </source>
</evidence>
<feature type="transmembrane region" description="Helical" evidence="2">
    <location>
        <begin position="29"/>
        <end position="57"/>
    </location>
</feature>
<feature type="transmembrane region" description="Helical" evidence="2">
    <location>
        <begin position="93"/>
        <end position="112"/>
    </location>
</feature>
<feature type="chain" id="PRO_5018089496" description="ABC-2 type transporter domain-containing protein" evidence="3">
    <location>
        <begin position="20"/>
        <end position="239"/>
    </location>
</feature>
<dbReference type="Proteomes" id="UP000281553">
    <property type="component" value="Unassembled WGS sequence"/>
</dbReference>
<protein>
    <recommendedName>
        <fullName evidence="6">ABC-2 type transporter domain-containing protein</fullName>
    </recommendedName>
</protein>
<feature type="region of interest" description="Disordered" evidence="1">
    <location>
        <begin position="175"/>
        <end position="197"/>
    </location>
</feature>
<keyword evidence="5" id="KW-1185">Reference proteome</keyword>
<dbReference type="AlphaFoldDB" id="A0A3P7P4G0"/>
<evidence type="ECO:0000313" key="4">
    <source>
        <dbReference type="EMBL" id="VDN43698.1"/>
    </source>
</evidence>
<evidence type="ECO:0000256" key="1">
    <source>
        <dbReference type="SAM" id="MobiDB-lite"/>
    </source>
</evidence>
<reference evidence="4 5" key="1">
    <citation type="submission" date="2018-11" db="EMBL/GenBank/DDBJ databases">
        <authorList>
            <consortium name="Pathogen Informatics"/>
        </authorList>
    </citation>
    <scope>NUCLEOTIDE SEQUENCE [LARGE SCALE GENOMIC DNA]</scope>
</reference>
<organism evidence="4 5">
    <name type="scientific">Dibothriocephalus latus</name>
    <name type="common">Fish tapeworm</name>
    <name type="synonym">Diphyllobothrium latum</name>
    <dbReference type="NCBI Taxonomy" id="60516"/>
    <lineage>
        <taxon>Eukaryota</taxon>
        <taxon>Metazoa</taxon>
        <taxon>Spiralia</taxon>
        <taxon>Lophotrochozoa</taxon>
        <taxon>Platyhelminthes</taxon>
        <taxon>Cestoda</taxon>
        <taxon>Eucestoda</taxon>
        <taxon>Diphyllobothriidea</taxon>
        <taxon>Diphyllobothriidae</taxon>
        <taxon>Dibothriocephalus</taxon>
    </lineage>
</organism>
<dbReference type="OrthoDB" id="10255969at2759"/>
<evidence type="ECO:0000313" key="5">
    <source>
        <dbReference type="Proteomes" id="UP000281553"/>
    </source>
</evidence>
<gene>
    <name evidence="4" type="ORF">DILT_LOCUS19161</name>
</gene>
<proteinExistence type="predicted"/>
<name>A0A3P7P4G0_DIBLA</name>